<dbReference type="GO" id="GO:0008237">
    <property type="term" value="F:metallopeptidase activity"/>
    <property type="evidence" value="ECO:0007669"/>
    <property type="project" value="UniProtKB-KW"/>
</dbReference>
<proteinExistence type="inferred from homology"/>
<sequence length="166" mass="19258">MVDPQLDEQARITIQLCMDLANAYFNVDLPLPTLNYKLRGKTAGKAYMQLNEVRLNPVLFTENHHAFLDQVIPHEVAHLVTYHIFGRVKPHGPEWQAVMSKVFQVKPETTHQFSITSVQGKTFEYQCACQTHQLTIRRHNRIIRGQAVYRCQSCHQEIRFTGKQLT</sequence>
<evidence type="ECO:0000313" key="10">
    <source>
        <dbReference type="Proteomes" id="UP001199044"/>
    </source>
</evidence>
<protein>
    <recommendedName>
        <fullName evidence="3 7">Protein SprT</fullName>
    </recommendedName>
</protein>
<feature type="binding site" evidence="7">
    <location>
        <position position="74"/>
    </location>
    <ligand>
        <name>Zn(2+)</name>
        <dbReference type="ChEBI" id="CHEBI:29105"/>
    </ligand>
</feature>
<evidence type="ECO:0000256" key="5">
    <source>
        <dbReference type="ARBA" id="ARBA00022723"/>
    </source>
</evidence>
<keyword evidence="9" id="KW-0482">Metalloprotease</keyword>
<dbReference type="PANTHER" id="PTHR38773:SF1">
    <property type="entry name" value="PROTEIN SPRT"/>
    <property type="match status" value="1"/>
</dbReference>
<dbReference type="NCBIfam" id="NF003421">
    <property type="entry name" value="PRK04860.1"/>
    <property type="match status" value="1"/>
</dbReference>
<comment type="similarity">
    <text evidence="2 7">Belongs to the SprT family.</text>
</comment>
<dbReference type="Pfam" id="PF10263">
    <property type="entry name" value="SprT-like"/>
    <property type="match status" value="1"/>
</dbReference>
<evidence type="ECO:0000256" key="1">
    <source>
        <dbReference type="ARBA" id="ARBA00004496"/>
    </source>
</evidence>
<comment type="cofactor">
    <cofactor evidence="7">
        <name>Zn(2+)</name>
        <dbReference type="ChEBI" id="CHEBI:29105"/>
    </cofactor>
    <text evidence="7">Binds 1 zinc ion.</text>
</comment>
<organism evidence="9 10">
    <name type="scientific">Vibrio tritonius</name>
    <dbReference type="NCBI Taxonomy" id="1435069"/>
    <lineage>
        <taxon>Bacteria</taxon>
        <taxon>Pseudomonadati</taxon>
        <taxon>Pseudomonadota</taxon>
        <taxon>Gammaproteobacteria</taxon>
        <taxon>Vibrionales</taxon>
        <taxon>Vibrionaceae</taxon>
        <taxon>Vibrio</taxon>
    </lineage>
</organism>
<evidence type="ECO:0000313" key="9">
    <source>
        <dbReference type="EMBL" id="MCA2015272.1"/>
    </source>
</evidence>
<evidence type="ECO:0000259" key="8">
    <source>
        <dbReference type="SMART" id="SM00731"/>
    </source>
</evidence>
<dbReference type="InterPro" id="IPR035240">
    <property type="entry name" value="SprT_Zn_ribbon"/>
</dbReference>
<dbReference type="EMBL" id="JAIWIU010000022">
    <property type="protein sequence ID" value="MCA2015272.1"/>
    <property type="molecule type" value="Genomic_DNA"/>
</dbReference>
<dbReference type="PANTHER" id="PTHR38773">
    <property type="entry name" value="PROTEIN SPRT"/>
    <property type="match status" value="1"/>
</dbReference>
<accession>A0ABS7YHX3</accession>
<dbReference type="Pfam" id="PF17283">
    <property type="entry name" value="Zn_ribbon_SprT"/>
    <property type="match status" value="1"/>
</dbReference>
<evidence type="ECO:0000256" key="6">
    <source>
        <dbReference type="ARBA" id="ARBA00022833"/>
    </source>
</evidence>
<dbReference type="HAMAP" id="MF_00746">
    <property type="entry name" value="SprT"/>
    <property type="match status" value="1"/>
</dbReference>
<reference evidence="10" key="1">
    <citation type="submission" date="2023-07" db="EMBL/GenBank/DDBJ databases">
        <title>Molecular identification of indigenous halophilic bacteria isolated from red sea cost, biodegradation of synthetic dyes and assessment of degraded metabolite toxicity.</title>
        <authorList>
            <person name="Chaieb K."/>
            <person name="Altayb H.N."/>
        </authorList>
    </citation>
    <scope>NUCLEOTIDE SEQUENCE [LARGE SCALE GENOMIC DNA]</scope>
    <source>
        <strain evidence="10">K20</strain>
    </source>
</reference>
<feature type="domain" description="SprT-like" evidence="8">
    <location>
        <begin position="12"/>
        <end position="161"/>
    </location>
</feature>
<keyword evidence="4 7" id="KW-0963">Cytoplasm</keyword>
<dbReference type="Proteomes" id="UP001199044">
    <property type="component" value="Unassembled WGS sequence"/>
</dbReference>
<dbReference type="RefSeq" id="WP_225249678.1">
    <property type="nucleotide sequence ID" value="NZ_JAIWIU010000022.1"/>
</dbReference>
<feature type="binding site" evidence="7">
    <location>
        <position position="78"/>
    </location>
    <ligand>
        <name>Zn(2+)</name>
        <dbReference type="ChEBI" id="CHEBI:29105"/>
    </ligand>
</feature>
<keyword evidence="5 7" id="KW-0479">Metal-binding</keyword>
<keyword evidence="9" id="KW-0378">Hydrolase</keyword>
<evidence type="ECO:0000256" key="4">
    <source>
        <dbReference type="ARBA" id="ARBA00022490"/>
    </source>
</evidence>
<feature type="active site" evidence="7">
    <location>
        <position position="75"/>
    </location>
</feature>
<keyword evidence="9" id="KW-0645">Protease</keyword>
<gene>
    <name evidence="7" type="primary">sprT</name>
    <name evidence="9" type="ORF">LDJ79_04060</name>
</gene>
<name>A0ABS7YHX3_9VIBR</name>
<evidence type="ECO:0000256" key="7">
    <source>
        <dbReference type="HAMAP-Rule" id="MF_00746"/>
    </source>
</evidence>
<keyword evidence="6 7" id="KW-0862">Zinc</keyword>
<evidence type="ECO:0000256" key="3">
    <source>
        <dbReference type="ARBA" id="ARBA00020082"/>
    </source>
</evidence>
<comment type="subcellular location">
    <subcellularLocation>
        <location evidence="1 7">Cytoplasm</location>
    </subcellularLocation>
</comment>
<evidence type="ECO:0000256" key="2">
    <source>
        <dbReference type="ARBA" id="ARBA00006591"/>
    </source>
</evidence>
<keyword evidence="10" id="KW-1185">Reference proteome</keyword>
<comment type="caution">
    <text evidence="9">The sequence shown here is derived from an EMBL/GenBank/DDBJ whole genome shotgun (WGS) entry which is preliminary data.</text>
</comment>
<dbReference type="SMART" id="SM00731">
    <property type="entry name" value="SprT"/>
    <property type="match status" value="1"/>
</dbReference>
<dbReference type="InterPro" id="IPR023483">
    <property type="entry name" value="Uncharacterised_SprT"/>
</dbReference>
<dbReference type="InterPro" id="IPR006640">
    <property type="entry name" value="SprT-like_domain"/>
</dbReference>